<name>A0A1F6CRT8_HANXR</name>
<organism evidence="2 3">
    <name type="scientific">Handelsmanbacteria sp. (strain RIFCSPLOWO2_12_FULL_64_10)</name>
    <dbReference type="NCBI Taxonomy" id="1817868"/>
    <lineage>
        <taxon>Bacteria</taxon>
        <taxon>Candidatus Handelsmaniibacteriota</taxon>
    </lineage>
</organism>
<dbReference type="InterPro" id="IPR011992">
    <property type="entry name" value="EF-hand-dom_pair"/>
</dbReference>
<accession>A0A1F6CRT8</accession>
<dbReference type="InterPro" id="IPR018247">
    <property type="entry name" value="EF_Hand_1_Ca_BS"/>
</dbReference>
<dbReference type="Gene3D" id="1.10.1330.10">
    <property type="entry name" value="Dockerin domain"/>
    <property type="match status" value="1"/>
</dbReference>
<dbReference type="PROSITE" id="PS50222">
    <property type="entry name" value="EF_HAND_2"/>
    <property type="match status" value="1"/>
</dbReference>
<proteinExistence type="predicted"/>
<reference evidence="2 3" key="1">
    <citation type="journal article" date="2016" name="Nat. Commun.">
        <title>Thousands of microbial genomes shed light on interconnected biogeochemical processes in an aquifer system.</title>
        <authorList>
            <person name="Anantharaman K."/>
            <person name="Brown C.T."/>
            <person name="Hug L.A."/>
            <person name="Sharon I."/>
            <person name="Castelle C.J."/>
            <person name="Probst A.J."/>
            <person name="Thomas B.C."/>
            <person name="Singh A."/>
            <person name="Wilkins M.J."/>
            <person name="Karaoz U."/>
            <person name="Brodie E.L."/>
            <person name="Williams K.H."/>
            <person name="Hubbard S.S."/>
            <person name="Banfield J.F."/>
        </authorList>
    </citation>
    <scope>NUCLEOTIDE SEQUENCE [LARGE SCALE GENOMIC DNA]</scope>
    <source>
        <strain evidence="3">RIFCSPLOWO2_12_FULL_64_10</strain>
    </source>
</reference>
<dbReference type="Pfam" id="PF07394">
    <property type="entry name" value="DUF1501"/>
    <property type="match status" value="1"/>
</dbReference>
<sequence>MFAAGTGVFTVWGFPMRAYGRASNLGVLSAAADAPPTGRVLVMIQLQGGNDGLNTLIPYADDAYYKARPTLGVPKAELLPIRDTLGLHSSLAPLRPLYEEGRLRIIQGVGYANPDRSHFRSTDIWLTGSNADEYLSTGWLGRYLDYQFPNFHDDQEGDPLAIHISPVLSLALQGKTGGTGIALQDPVQFFNLVNQGNKIIDNGAPPTPAGYELQFVRKINAESLLYSKQVKTAADRGKNAVTYPSGSLAGQLALVARLIAGGLQTRIYIVSQGGYDTHATQPARHAQLLGELAKDIAAFEEDLKKLGVSQRVVGMTISEFGRRVKENGSQGTDHGTSAPLFVFGDQVRGGILGPNPDFGRLDGAGDFIYTYDFRQVYASLLQQWFEAPNEGLMAVFPKGMTALPLIQFAQGADLVGDFDNSGAVDFDDFFAFAQAFGSTNPAFDLDRSGKVDFNDFFVFADNFGRRRR</sequence>
<evidence type="ECO:0000313" key="2">
    <source>
        <dbReference type="EMBL" id="OGG51863.1"/>
    </source>
</evidence>
<dbReference type="InterPro" id="IPR002048">
    <property type="entry name" value="EF_hand_dom"/>
</dbReference>
<dbReference type="PROSITE" id="PS00018">
    <property type="entry name" value="EF_HAND_1"/>
    <property type="match status" value="2"/>
</dbReference>
<gene>
    <name evidence="2" type="ORF">A3F84_15180</name>
</gene>
<dbReference type="SUPFAM" id="SSF47473">
    <property type="entry name" value="EF-hand"/>
    <property type="match status" value="1"/>
</dbReference>
<dbReference type="PANTHER" id="PTHR43737">
    <property type="entry name" value="BLL7424 PROTEIN"/>
    <property type="match status" value="1"/>
</dbReference>
<dbReference type="GO" id="GO:0000272">
    <property type="term" value="P:polysaccharide catabolic process"/>
    <property type="evidence" value="ECO:0007669"/>
    <property type="project" value="InterPro"/>
</dbReference>
<feature type="domain" description="EF-hand" evidence="1">
    <location>
        <begin position="442"/>
        <end position="466"/>
    </location>
</feature>
<dbReference type="PANTHER" id="PTHR43737:SF1">
    <property type="entry name" value="DUF1501 DOMAIN-CONTAINING PROTEIN"/>
    <property type="match status" value="1"/>
</dbReference>
<protein>
    <recommendedName>
        <fullName evidence="1">EF-hand domain-containing protein</fullName>
    </recommendedName>
</protein>
<dbReference type="AlphaFoldDB" id="A0A1F6CRT8"/>
<dbReference type="GO" id="GO:0005509">
    <property type="term" value="F:calcium ion binding"/>
    <property type="evidence" value="ECO:0007669"/>
    <property type="project" value="InterPro"/>
</dbReference>
<dbReference type="Proteomes" id="UP000178606">
    <property type="component" value="Unassembled WGS sequence"/>
</dbReference>
<comment type="caution">
    <text evidence="2">The sequence shown here is derived from an EMBL/GenBank/DDBJ whole genome shotgun (WGS) entry which is preliminary data.</text>
</comment>
<evidence type="ECO:0000259" key="1">
    <source>
        <dbReference type="PROSITE" id="PS50222"/>
    </source>
</evidence>
<dbReference type="EMBL" id="MFKF01000165">
    <property type="protein sequence ID" value="OGG51863.1"/>
    <property type="molecule type" value="Genomic_DNA"/>
</dbReference>
<dbReference type="InterPro" id="IPR036439">
    <property type="entry name" value="Dockerin_dom_sf"/>
</dbReference>
<evidence type="ECO:0000313" key="3">
    <source>
        <dbReference type="Proteomes" id="UP000178606"/>
    </source>
</evidence>
<dbReference type="InterPro" id="IPR010869">
    <property type="entry name" value="DUF1501"/>
</dbReference>